<dbReference type="Gene3D" id="3.40.50.150">
    <property type="entry name" value="Vaccinia Virus protein VP39"/>
    <property type="match status" value="1"/>
</dbReference>
<dbReference type="Proteomes" id="UP000254841">
    <property type="component" value="Unassembled WGS sequence"/>
</dbReference>
<name>A0A377J5G6_9HELI</name>
<dbReference type="OrthoDB" id="9790710at2"/>
<dbReference type="Pfam" id="PF08241">
    <property type="entry name" value="Methyltransf_11"/>
    <property type="match status" value="1"/>
</dbReference>
<sequence>MNISNQKLLNFACGSRIHLDWVNIDFSPIDKRVKKVNLLRTLPFADESFDVAYSSHFLEHLTPQKALQILKEIKRILKPNGIIRIVVPNLQNLASAYLATLYKLTNSAQDSTKQNLTGGGGGANRI</sequence>
<feature type="domain" description="Methyltransferase type 11" evidence="1">
    <location>
        <begin position="39"/>
        <end position="83"/>
    </location>
</feature>
<protein>
    <submittedName>
        <fullName evidence="2">Methyltransferase</fullName>
    </submittedName>
</protein>
<keyword evidence="2" id="KW-0489">Methyltransferase</keyword>
<dbReference type="SUPFAM" id="SSF53335">
    <property type="entry name" value="S-adenosyl-L-methionine-dependent methyltransferases"/>
    <property type="match status" value="1"/>
</dbReference>
<dbReference type="EMBL" id="UGHV01000001">
    <property type="protein sequence ID" value="STO97559.1"/>
    <property type="molecule type" value="Genomic_DNA"/>
</dbReference>
<evidence type="ECO:0000259" key="1">
    <source>
        <dbReference type="Pfam" id="PF08241"/>
    </source>
</evidence>
<reference evidence="2 3" key="1">
    <citation type="submission" date="2018-06" db="EMBL/GenBank/DDBJ databases">
        <authorList>
            <consortium name="Pathogen Informatics"/>
            <person name="Doyle S."/>
        </authorList>
    </citation>
    <scope>NUCLEOTIDE SEQUENCE [LARGE SCALE GENOMIC DNA]</scope>
    <source>
        <strain evidence="2 3">NCTC12410</strain>
    </source>
</reference>
<proteinExistence type="predicted"/>
<dbReference type="InterPro" id="IPR013216">
    <property type="entry name" value="Methyltransf_11"/>
</dbReference>
<dbReference type="InterPro" id="IPR029063">
    <property type="entry name" value="SAM-dependent_MTases_sf"/>
</dbReference>
<evidence type="ECO:0000313" key="3">
    <source>
        <dbReference type="Proteomes" id="UP000254841"/>
    </source>
</evidence>
<dbReference type="GO" id="GO:0008757">
    <property type="term" value="F:S-adenosylmethionine-dependent methyltransferase activity"/>
    <property type="evidence" value="ECO:0007669"/>
    <property type="project" value="InterPro"/>
</dbReference>
<dbReference type="GO" id="GO:0032259">
    <property type="term" value="P:methylation"/>
    <property type="evidence" value="ECO:0007669"/>
    <property type="project" value="UniProtKB-KW"/>
</dbReference>
<evidence type="ECO:0000313" key="2">
    <source>
        <dbReference type="EMBL" id="STO97559.1"/>
    </source>
</evidence>
<dbReference type="CDD" id="cd02440">
    <property type="entry name" value="AdoMet_MTases"/>
    <property type="match status" value="1"/>
</dbReference>
<accession>A0A377J5G6</accession>
<organism evidence="2 3">
    <name type="scientific">Helicobacter canis</name>
    <dbReference type="NCBI Taxonomy" id="29419"/>
    <lineage>
        <taxon>Bacteria</taxon>
        <taxon>Pseudomonadati</taxon>
        <taxon>Campylobacterota</taxon>
        <taxon>Epsilonproteobacteria</taxon>
        <taxon>Campylobacterales</taxon>
        <taxon>Helicobacteraceae</taxon>
        <taxon>Helicobacter</taxon>
    </lineage>
</organism>
<keyword evidence="2" id="KW-0808">Transferase</keyword>
<dbReference type="AlphaFoldDB" id="A0A377J5G6"/>
<gene>
    <name evidence="2" type="ORF">NCTC12410_01391</name>
</gene>